<dbReference type="RefSeq" id="XP_001453361.1">
    <property type="nucleotide sequence ID" value="XM_001453324.1"/>
</dbReference>
<evidence type="ECO:0000313" key="1">
    <source>
        <dbReference type="EMBL" id="CAK85964.1"/>
    </source>
</evidence>
<dbReference type="EMBL" id="CT868552">
    <property type="protein sequence ID" value="CAK85964.1"/>
    <property type="molecule type" value="Genomic_DNA"/>
</dbReference>
<evidence type="ECO:0008006" key="3">
    <source>
        <dbReference type="Google" id="ProtNLM"/>
    </source>
</evidence>
<dbReference type="HOGENOM" id="CLU_2946623_0_0_1"/>
<keyword evidence="2" id="KW-1185">Reference proteome</keyword>
<dbReference type="Proteomes" id="UP000000600">
    <property type="component" value="Unassembled WGS sequence"/>
</dbReference>
<dbReference type="InParanoid" id="A0DSE7"/>
<reference evidence="1 2" key="1">
    <citation type="journal article" date="2006" name="Nature">
        <title>Global trends of whole-genome duplications revealed by the ciliate Paramecium tetraurelia.</title>
        <authorList>
            <consortium name="Genoscope"/>
            <person name="Aury J.-M."/>
            <person name="Jaillon O."/>
            <person name="Duret L."/>
            <person name="Noel B."/>
            <person name="Jubin C."/>
            <person name="Porcel B.M."/>
            <person name="Segurens B."/>
            <person name="Daubin V."/>
            <person name="Anthouard V."/>
            <person name="Aiach N."/>
            <person name="Arnaiz O."/>
            <person name="Billaut A."/>
            <person name="Beisson J."/>
            <person name="Blanc I."/>
            <person name="Bouhouche K."/>
            <person name="Camara F."/>
            <person name="Duharcourt S."/>
            <person name="Guigo R."/>
            <person name="Gogendeau D."/>
            <person name="Katinka M."/>
            <person name="Keller A.-M."/>
            <person name="Kissmehl R."/>
            <person name="Klotz C."/>
            <person name="Koll F."/>
            <person name="Le Moue A."/>
            <person name="Lepere C."/>
            <person name="Malinsky S."/>
            <person name="Nowacki M."/>
            <person name="Nowak J.K."/>
            <person name="Plattner H."/>
            <person name="Poulain J."/>
            <person name="Ruiz F."/>
            <person name="Serrano V."/>
            <person name="Zagulski M."/>
            <person name="Dessen P."/>
            <person name="Betermier M."/>
            <person name="Weissenbach J."/>
            <person name="Scarpelli C."/>
            <person name="Schachter V."/>
            <person name="Sperling L."/>
            <person name="Meyer E."/>
            <person name="Cohen J."/>
            <person name="Wincker P."/>
        </authorList>
    </citation>
    <scope>NUCLEOTIDE SEQUENCE [LARGE SCALE GENOMIC DNA]</scope>
    <source>
        <strain evidence="1 2">Stock d4-2</strain>
    </source>
</reference>
<dbReference type="GeneID" id="5039146"/>
<name>A0DSE7_PARTE</name>
<accession>A0DSE7</accession>
<dbReference type="AlphaFoldDB" id="A0DSE7"/>
<protein>
    <recommendedName>
        <fullName evidence="3">Transmembrane protein</fullName>
    </recommendedName>
</protein>
<proteinExistence type="predicted"/>
<organism evidence="1 2">
    <name type="scientific">Paramecium tetraurelia</name>
    <dbReference type="NCBI Taxonomy" id="5888"/>
    <lineage>
        <taxon>Eukaryota</taxon>
        <taxon>Sar</taxon>
        <taxon>Alveolata</taxon>
        <taxon>Ciliophora</taxon>
        <taxon>Intramacronucleata</taxon>
        <taxon>Oligohymenophorea</taxon>
        <taxon>Peniculida</taxon>
        <taxon>Parameciidae</taxon>
        <taxon>Paramecium</taxon>
    </lineage>
</organism>
<dbReference type="KEGG" id="ptm:GSPATT00019668001"/>
<evidence type="ECO:0000313" key="2">
    <source>
        <dbReference type="Proteomes" id="UP000000600"/>
    </source>
</evidence>
<sequence>MQSSMLQINLNTLQNYSIMILTGISKQKNNQQFNPILLIQTLKTFQLEFNLRILSQLYIE</sequence>
<gene>
    <name evidence="1" type="ORF">GSPATT00019668001</name>
</gene>